<dbReference type="SUPFAM" id="SSF46785">
    <property type="entry name" value="Winged helix' DNA-binding domain"/>
    <property type="match status" value="1"/>
</dbReference>
<organism evidence="9 10">
    <name type="scientific">Asparagus officinalis</name>
    <name type="common">Garden asparagus</name>
    <dbReference type="NCBI Taxonomy" id="4686"/>
    <lineage>
        <taxon>Eukaryota</taxon>
        <taxon>Viridiplantae</taxon>
        <taxon>Streptophyta</taxon>
        <taxon>Embryophyta</taxon>
        <taxon>Tracheophyta</taxon>
        <taxon>Spermatophyta</taxon>
        <taxon>Magnoliopsida</taxon>
        <taxon>Liliopsida</taxon>
        <taxon>Asparagales</taxon>
        <taxon>Asparagaceae</taxon>
        <taxon>Asparagoideae</taxon>
        <taxon>Asparagus</taxon>
    </lineage>
</organism>
<dbReference type="SUPFAM" id="SSF50916">
    <property type="entry name" value="Rap30/74 interaction domains"/>
    <property type="match status" value="1"/>
</dbReference>
<dbReference type="OrthoDB" id="26094at2759"/>
<dbReference type="GO" id="GO:0006367">
    <property type="term" value="P:transcription initiation at RNA polymerase II promoter"/>
    <property type="evidence" value="ECO:0007669"/>
    <property type="project" value="InterPro"/>
</dbReference>
<dbReference type="InterPro" id="IPR011039">
    <property type="entry name" value="TFIIF_interaction"/>
</dbReference>
<dbReference type="Proteomes" id="UP000243459">
    <property type="component" value="Chromosome 4"/>
</dbReference>
<sequence>MPPVVSRSWQSAATRAAAAAAADSTASASSSTAHPVVAKVVLSLDPLSNDESTSPQFKMELVQNEIANTPKSYSLNMFKDFVPMCVFSESNQGRFSLEGKMEHKFDMEPHSENFMQYGKLCRERTNKAMLKTRQTQVLTGNVNGMHMTPLPGMVSVNLTGGKDKKKALPTKPSDTKRTRRDRRELENIMFKLFERQPNWALKQLVVETDQPEQFVKEILNDLCVYNKRGPNQGTHELKPEYKKSSEEMDTGS</sequence>
<comment type="similarity">
    <text evidence="2">Belongs to the TFIIF beta subunit family.</text>
</comment>
<keyword evidence="4" id="KW-0238">DNA-binding</keyword>
<reference evidence="10" key="1">
    <citation type="journal article" date="2017" name="Nat. Commun.">
        <title>The asparagus genome sheds light on the origin and evolution of a young Y chromosome.</title>
        <authorList>
            <person name="Harkess A."/>
            <person name="Zhou J."/>
            <person name="Xu C."/>
            <person name="Bowers J.E."/>
            <person name="Van der Hulst R."/>
            <person name="Ayyampalayam S."/>
            <person name="Mercati F."/>
            <person name="Riccardi P."/>
            <person name="McKain M.R."/>
            <person name="Kakrana A."/>
            <person name="Tang H."/>
            <person name="Ray J."/>
            <person name="Groenendijk J."/>
            <person name="Arikit S."/>
            <person name="Mathioni S.M."/>
            <person name="Nakano M."/>
            <person name="Shan H."/>
            <person name="Telgmann-Rauber A."/>
            <person name="Kanno A."/>
            <person name="Yue Z."/>
            <person name="Chen H."/>
            <person name="Li W."/>
            <person name="Chen Y."/>
            <person name="Xu X."/>
            <person name="Zhang Y."/>
            <person name="Luo S."/>
            <person name="Chen H."/>
            <person name="Gao J."/>
            <person name="Mao Z."/>
            <person name="Pires J.C."/>
            <person name="Luo M."/>
            <person name="Kudrna D."/>
            <person name="Wing R.A."/>
            <person name="Meyers B.C."/>
            <person name="Yi K."/>
            <person name="Kong H."/>
            <person name="Lavrijsen P."/>
            <person name="Sunseri F."/>
            <person name="Falavigna A."/>
            <person name="Ye Y."/>
            <person name="Leebens-Mack J.H."/>
            <person name="Chen G."/>
        </authorList>
    </citation>
    <scope>NUCLEOTIDE SEQUENCE [LARGE SCALE GENOMIC DNA]</scope>
    <source>
        <strain evidence="10">cv. DH0086</strain>
    </source>
</reference>
<dbReference type="Gramene" id="ONK72702">
    <property type="protein sequence ID" value="ONK72702"/>
    <property type="gene ID" value="A4U43_C04F22230"/>
</dbReference>
<gene>
    <name evidence="9" type="ORF">A4U43_C04F22230</name>
</gene>
<accession>A0A5P1F3G4</accession>
<feature type="region of interest" description="Disordered" evidence="7">
    <location>
        <begin position="160"/>
        <end position="181"/>
    </location>
</feature>
<dbReference type="GO" id="GO:0005674">
    <property type="term" value="C:transcription factor TFIIF complex"/>
    <property type="evidence" value="ECO:0007669"/>
    <property type="project" value="InterPro"/>
</dbReference>
<feature type="domain" description="TFIIF beta subunit HTH" evidence="8">
    <location>
        <begin position="179"/>
        <end position="242"/>
    </location>
</feature>
<evidence type="ECO:0000256" key="5">
    <source>
        <dbReference type="ARBA" id="ARBA00023163"/>
    </source>
</evidence>
<dbReference type="InterPro" id="IPR036390">
    <property type="entry name" value="WH_DNA-bd_sf"/>
</dbReference>
<evidence type="ECO:0000256" key="6">
    <source>
        <dbReference type="ARBA" id="ARBA00023242"/>
    </source>
</evidence>
<dbReference type="AlphaFoldDB" id="A0A5P1F3G4"/>
<dbReference type="Pfam" id="PF02270">
    <property type="entry name" value="TFIIF_beta"/>
    <property type="match status" value="1"/>
</dbReference>
<keyword evidence="10" id="KW-1185">Reference proteome</keyword>
<dbReference type="InterPro" id="IPR040450">
    <property type="entry name" value="TFIIF_beta_HTH"/>
</dbReference>
<keyword evidence="6" id="KW-0539">Nucleus</keyword>
<evidence type="ECO:0000256" key="7">
    <source>
        <dbReference type="SAM" id="MobiDB-lite"/>
    </source>
</evidence>
<name>A0A5P1F3G4_ASPOF</name>
<evidence type="ECO:0000256" key="2">
    <source>
        <dbReference type="ARBA" id="ARBA00009543"/>
    </source>
</evidence>
<dbReference type="OMA" id="QWDKATD"/>
<dbReference type="Gene3D" id="1.10.10.10">
    <property type="entry name" value="Winged helix-like DNA-binding domain superfamily/Winged helix DNA-binding domain"/>
    <property type="match status" value="1"/>
</dbReference>
<protein>
    <recommendedName>
        <fullName evidence="8">TFIIF beta subunit HTH domain-containing protein</fullName>
    </recommendedName>
</protein>
<evidence type="ECO:0000256" key="1">
    <source>
        <dbReference type="ARBA" id="ARBA00004123"/>
    </source>
</evidence>
<keyword evidence="5" id="KW-0804">Transcription</keyword>
<dbReference type="GO" id="GO:0003677">
    <property type="term" value="F:DNA binding"/>
    <property type="evidence" value="ECO:0007669"/>
    <property type="project" value="UniProtKB-KW"/>
</dbReference>
<evidence type="ECO:0000256" key="3">
    <source>
        <dbReference type="ARBA" id="ARBA00023015"/>
    </source>
</evidence>
<dbReference type="EMBL" id="CM007384">
    <property type="protein sequence ID" value="ONK72702.1"/>
    <property type="molecule type" value="Genomic_DNA"/>
</dbReference>
<dbReference type="PANTHER" id="PTHR10445:SF0">
    <property type="entry name" value="GENERAL TRANSCRIPTION FACTOR IIF SUBUNIT 2"/>
    <property type="match status" value="1"/>
</dbReference>
<evidence type="ECO:0000259" key="8">
    <source>
        <dbReference type="Pfam" id="PF02270"/>
    </source>
</evidence>
<evidence type="ECO:0000256" key="4">
    <source>
        <dbReference type="ARBA" id="ARBA00023125"/>
    </source>
</evidence>
<dbReference type="PANTHER" id="PTHR10445">
    <property type="entry name" value="GENERAL TRANSCRIPTION FACTOR IIF SUBUNIT 2"/>
    <property type="match status" value="1"/>
</dbReference>
<evidence type="ECO:0000313" key="9">
    <source>
        <dbReference type="EMBL" id="ONK72702.1"/>
    </source>
</evidence>
<keyword evidence="3" id="KW-0805">Transcription regulation</keyword>
<feature type="compositionally biased region" description="Basic and acidic residues" evidence="7">
    <location>
        <begin position="235"/>
        <end position="246"/>
    </location>
</feature>
<comment type="subcellular location">
    <subcellularLocation>
        <location evidence="1">Nucleus</location>
    </subcellularLocation>
</comment>
<proteinExistence type="inferred from homology"/>
<dbReference type="InterPro" id="IPR036388">
    <property type="entry name" value="WH-like_DNA-bd_sf"/>
</dbReference>
<feature type="region of interest" description="Disordered" evidence="7">
    <location>
        <begin position="226"/>
        <end position="252"/>
    </location>
</feature>
<dbReference type="FunFam" id="1.10.10.10:FF:000035">
    <property type="entry name" value="General transcription factor IIF subunit 2"/>
    <property type="match status" value="1"/>
</dbReference>
<evidence type="ECO:0000313" key="10">
    <source>
        <dbReference type="Proteomes" id="UP000243459"/>
    </source>
</evidence>
<dbReference type="InterPro" id="IPR003196">
    <property type="entry name" value="TFIIF_beta"/>
</dbReference>